<proteinExistence type="inferred from homology"/>
<dbReference type="GO" id="GO:0005524">
    <property type="term" value="F:ATP binding"/>
    <property type="evidence" value="ECO:0007669"/>
    <property type="project" value="UniProtKB-KW"/>
</dbReference>
<dbReference type="GO" id="GO:0016887">
    <property type="term" value="F:ATP hydrolysis activity"/>
    <property type="evidence" value="ECO:0007669"/>
    <property type="project" value="InterPro"/>
</dbReference>
<comment type="similarity">
    <text evidence="3">Belongs to the AAA ATPase family. Highly divergent.</text>
</comment>
<protein>
    <recommendedName>
        <fullName evidence="4">Uncharacterized AAA domain-containing protein ycf46</fullName>
    </recommendedName>
</protein>
<organism evidence="6 7">
    <name type="scientific">Cylindrospermum stagnale PCC 7417</name>
    <dbReference type="NCBI Taxonomy" id="56107"/>
    <lineage>
        <taxon>Bacteria</taxon>
        <taxon>Bacillati</taxon>
        <taxon>Cyanobacteriota</taxon>
        <taxon>Cyanophyceae</taxon>
        <taxon>Nostocales</taxon>
        <taxon>Nostocaceae</taxon>
        <taxon>Cylindrospermum</taxon>
    </lineage>
</organism>
<geneLocation type="plasmid" evidence="6 7">
    <name>pCYLST.01</name>
</geneLocation>
<gene>
    <name evidence="6" type="ORF">Cylst_6683</name>
</gene>
<reference evidence="6 7" key="1">
    <citation type="submission" date="2012-06" db="EMBL/GenBank/DDBJ databases">
        <title>Noncontiguous Finished plasmid 1 of genome of Cylindrospermum stagnale PCC 7417.</title>
        <authorList>
            <consortium name="US DOE Joint Genome Institute"/>
            <person name="Gugger M."/>
            <person name="Coursin T."/>
            <person name="Rippka R."/>
            <person name="Tandeau De Marsac N."/>
            <person name="Huntemann M."/>
            <person name="Wei C.-L."/>
            <person name="Han J."/>
            <person name="Detter J.C."/>
            <person name="Han C."/>
            <person name="Tapia R."/>
            <person name="Davenport K."/>
            <person name="Daligault H."/>
            <person name="Erkkila T."/>
            <person name="Gu W."/>
            <person name="Munk A.C.C."/>
            <person name="Teshima H."/>
            <person name="Xu Y."/>
            <person name="Chain P."/>
            <person name="Chen A."/>
            <person name="Krypides N."/>
            <person name="Mavromatis K."/>
            <person name="Markowitz V."/>
            <person name="Szeto E."/>
            <person name="Ivanova N."/>
            <person name="Mikhailova N."/>
            <person name="Ovchinnikova G."/>
            <person name="Pagani I."/>
            <person name="Pati A."/>
            <person name="Goodwin L."/>
            <person name="Peters L."/>
            <person name="Pitluck S."/>
            <person name="Woyke T."/>
            <person name="Kerfeld C."/>
        </authorList>
    </citation>
    <scope>NUCLEOTIDE SEQUENCE [LARGE SCALE GENOMIC DNA]</scope>
    <source>
        <strain evidence="6 7">PCC 7417</strain>
        <plasmid evidence="7">Plasmid pCYLST.01</plasmid>
    </source>
</reference>
<evidence type="ECO:0000313" key="6">
    <source>
        <dbReference type="EMBL" id="AFZ28438.1"/>
    </source>
</evidence>
<sequence precursor="true">MVKVTFMKLMTDWPALADQNTAIVAVEYYTPDRMQILQQFYHWGEERSLSVFVWNPGYAGLQQLIQHQGQYILQSTDRGKDEDIIQYLLEEYQPGIYLLEGMLNEGDGSKISQKRSYQLLNACHQALWIQQDNYWVLLETYVQLPLELQPFIPVLSNPLPDQQQVQLQLVVQQFCDAYSHPQLQQYAKCDSVREACALHSALLRSRSGRTRSADRLRHSAADRNSWLKTTEKTEALRLLFRACQGLPIGEINMLLQQCLGFAEQLEEIAQLVLAHKVNKLRGRGLEYIAQPDVPSAGGLDLLEKRLATITCLLQPEAQEYNLKFPTGMLLWGPPGTGKSLSAKLAAKKMGLPLLAANWGVLLGSPNPDRALKEFIALVTSLAPCVLYWDDFDKGFAGWDSNADGGVARRLSAALLTWMQEHQEPVYTVGTVNRLEMLPAELVRRFDDIFFVDLPHEGARYEVFNLHLAKYFPVFRDNNSPWSDEQWRRLLAEYRICTPAEIGNAVRRCAEEAFYQGRPGVIEFENLLKQRQEFTPAMERESEQIQAIRNQAIYAQPVSSEDVSRFAYQHQELFG</sequence>
<dbReference type="InterPro" id="IPR003593">
    <property type="entry name" value="AAA+_ATPase"/>
</dbReference>
<dbReference type="PATRIC" id="fig|56107.3.peg.7172"/>
<evidence type="ECO:0000256" key="4">
    <source>
        <dbReference type="ARBA" id="ARBA00040480"/>
    </source>
</evidence>
<evidence type="ECO:0000256" key="1">
    <source>
        <dbReference type="ARBA" id="ARBA00022741"/>
    </source>
</evidence>
<keyword evidence="7" id="KW-1185">Reference proteome</keyword>
<dbReference type="SMART" id="SM00382">
    <property type="entry name" value="AAA"/>
    <property type="match status" value="1"/>
</dbReference>
<feature type="domain" description="AAA+ ATPase" evidence="5">
    <location>
        <begin position="324"/>
        <end position="455"/>
    </location>
</feature>
<accession>K9X7G2</accession>
<dbReference type="SUPFAM" id="SSF52540">
    <property type="entry name" value="P-loop containing nucleoside triphosphate hydrolases"/>
    <property type="match status" value="1"/>
</dbReference>
<keyword evidence="6" id="KW-0614">Plasmid</keyword>
<dbReference type="PANTHER" id="PTHR42960">
    <property type="entry name" value="YCF46 PROTEIN"/>
    <property type="match status" value="1"/>
</dbReference>
<dbReference type="Gene3D" id="3.40.50.300">
    <property type="entry name" value="P-loop containing nucleotide triphosphate hydrolases"/>
    <property type="match status" value="1"/>
</dbReference>
<evidence type="ECO:0000313" key="7">
    <source>
        <dbReference type="Proteomes" id="UP000010475"/>
    </source>
</evidence>
<keyword evidence="2" id="KW-0067">ATP-binding</keyword>
<dbReference type="EMBL" id="CP003643">
    <property type="protein sequence ID" value="AFZ28438.1"/>
    <property type="molecule type" value="Genomic_DNA"/>
</dbReference>
<keyword evidence="1" id="KW-0547">Nucleotide-binding</keyword>
<dbReference type="Proteomes" id="UP000010475">
    <property type="component" value="Plasmid pCYLST.01"/>
</dbReference>
<name>K9X7G2_9NOST</name>
<evidence type="ECO:0000256" key="3">
    <source>
        <dbReference type="ARBA" id="ARBA00038088"/>
    </source>
</evidence>
<dbReference type="InterPro" id="IPR027417">
    <property type="entry name" value="P-loop_NTPase"/>
</dbReference>
<dbReference type="PANTHER" id="PTHR42960:SF1">
    <property type="entry name" value="YCF46 PROTEIN"/>
    <property type="match status" value="1"/>
</dbReference>
<evidence type="ECO:0000259" key="5">
    <source>
        <dbReference type="SMART" id="SM00382"/>
    </source>
</evidence>
<dbReference type="Pfam" id="PF00004">
    <property type="entry name" value="AAA"/>
    <property type="match status" value="1"/>
</dbReference>
<dbReference type="InterPro" id="IPR003959">
    <property type="entry name" value="ATPase_AAA_core"/>
</dbReference>
<dbReference type="InterPro" id="IPR052381">
    <property type="entry name" value="AAA_domain_protein"/>
</dbReference>
<dbReference type="AlphaFoldDB" id="K9X7G2"/>
<dbReference type="HOGENOM" id="CLU_023673_1_0_3"/>
<dbReference type="KEGG" id="csg:Cylst_6683"/>
<evidence type="ECO:0000256" key="2">
    <source>
        <dbReference type="ARBA" id="ARBA00022840"/>
    </source>
</evidence>